<dbReference type="Pfam" id="PF01361">
    <property type="entry name" value="Tautomerase"/>
    <property type="match status" value="1"/>
</dbReference>
<dbReference type="STRING" id="995034.SAMN05216219_3145"/>
<dbReference type="GO" id="GO:0016853">
    <property type="term" value="F:isomerase activity"/>
    <property type="evidence" value="ECO:0007669"/>
    <property type="project" value="UniProtKB-KW"/>
</dbReference>
<dbReference type="GO" id="GO:0005737">
    <property type="term" value="C:cytoplasm"/>
    <property type="evidence" value="ECO:0007669"/>
    <property type="project" value="TreeGrafter"/>
</dbReference>
<dbReference type="PANTHER" id="PTHR30143:SF0">
    <property type="entry name" value="2-KETO-4-PENTENOATE HYDRATASE"/>
    <property type="match status" value="1"/>
</dbReference>
<accession>A0A1I5DXN1</accession>
<dbReference type="Gene3D" id="3.90.850.10">
    <property type="entry name" value="Fumarylacetoacetase-like, C-terminal domain"/>
    <property type="match status" value="1"/>
</dbReference>
<keyword evidence="2" id="KW-0456">Lyase</keyword>
<sequence>MPIVQISIVKGRDRQSVARCIREVAQTVATTLDAPLTSVRVMVSEIEPDLFAVGTTLKSDPVTTPPPANDSPLETTTEWNVDRAARHLLDAEAERRDITRITDAWPELDISAGYLVQEAIIREKVAEGHTVVGVKLGLTSRAKQKRMGIDSPLTAVLTDRMYLEPGEPVDLHRFIHPRIEPEIVFTMARDLRGPDVTAADAIAAVGEVRAGFEVIDSRYRDFNFALPDVIADNASSAGFYIGDVIRNPADLDLSLEACVVRVNGEVVDTATGAAVQGHPAEALALAANSLAQRGQYIKAGDIVLTGGLTDAVFVSAGDEISAQFTNLGSIVVTA</sequence>
<protein>
    <submittedName>
        <fullName evidence="5">2-oxo-3-hexenedioate decarboxylase</fullName>
    </submittedName>
</protein>
<feature type="domain" description="4-oxalocrotonate tautomerase-like" evidence="3">
    <location>
        <begin position="2"/>
        <end position="58"/>
    </location>
</feature>
<dbReference type="GO" id="GO:0008684">
    <property type="term" value="F:2-oxopent-4-enoate hydratase activity"/>
    <property type="evidence" value="ECO:0007669"/>
    <property type="project" value="TreeGrafter"/>
</dbReference>
<evidence type="ECO:0000313" key="6">
    <source>
        <dbReference type="Proteomes" id="UP000198867"/>
    </source>
</evidence>
<dbReference type="InterPro" id="IPR036663">
    <property type="entry name" value="Fumarylacetoacetase_C_sf"/>
</dbReference>
<dbReference type="InterPro" id="IPR014347">
    <property type="entry name" value="Tautomerase/MIF_sf"/>
</dbReference>
<organism evidence="5 6">
    <name type="scientific">Mycetocola miduiensis</name>
    <dbReference type="NCBI Taxonomy" id="995034"/>
    <lineage>
        <taxon>Bacteria</taxon>
        <taxon>Bacillati</taxon>
        <taxon>Actinomycetota</taxon>
        <taxon>Actinomycetes</taxon>
        <taxon>Micrococcales</taxon>
        <taxon>Microbacteriaceae</taxon>
        <taxon>Mycetocola</taxon>
    </lineage>
</organism>
<dbReference type="Proteomes" id="UP000198867">
    <property type="component" value="Unassembled WGS sequence"/>
</dbReference>
<dbReference type="InterPro" id="IPR004370">
    <property type="entry name" value="4-OT-like_dom"/>
</dbReference>
<proteinExistence type="predicted"/>
<keyword evidence="6" id="KW-1185">Reference proteome</keyword>
<dbReference type="Pfam" id="PF01557">
    <property type="entry name" value="FAA_hydrolase"/>
    <property type="match status" value="1"/>
</dbReference>
<feature type="domain" description="Fumarylacetoacetase-like C-terminal" evidence="4">
    <location>
        <begin position="151"/>
        <end position="331"/>
    </location>
</feature>
<dbReference type="SUPFAM" id="SSF56529">
    <property type="entry name" value="FAH"/>
    <property type="match status" value="1"/>
</dbReference>
<evidence type="ECO:0000256" key="1">
    <source>
        <dbReference type="ARBA" id="ARBA00023235"/>
    </source>
</evidence>
<dbReference type="RefSeq" id="WP_245762573.1">
    <property type="nucleotide sequence ID" value="NZ_FOVM01000011.1"/>
</dbReference>
<dbReference type="AlphaFoldDB" id="A0A1I5DXN1"/>
<name>A0A1I5DXN1_9MICO</name>
<dbReference type="PANTHER" id="PTHR30143">
    <property type="entry name" value="ACID HYDRATASE"/>
    <property type="match status" value="1"/>
</dbReference>
<keyword evidence="1" id="KW-0413">Isomerase</keyword>
<dbReference type="InterPro" id="IPR011234">
    <property type="entry name" value="Fumarylacetoacetase-like_C"/>
</dbReference>
<dbReference type="EMBL" id="FOVM01000011">
    <property type="protein sequence ID" value="SFO03601.1"/>
    <property type="molecule type" value="Genomic_DNA"/>
</dbReference>
<dbReference type="Gene3D" id="3.30.429.10">
    <property type="entry name" value="Macrophage Migration Inhibitory Factor"/>
    <property type="match status" value="1"/>
</dbReference>
<evidence type="ECO:0000256" key="2">
    <source>
        <dbReference type="ARBA" id="ARBA00023239"/>
    </source>
</evidence>
<dbReference type="SUPFAM" id="SSF55331">
    <property type="entry name" value="Tautomerase/MIF"/>
    <property type="match status" value="1"/>
</dbReference>
<evidence type="ECO:0000313" key="5">
    <source>
        <dbReference type="EMBL" id="SFO03601.1"/>
    </source>
</evidence>
<evidence type="ECO:0000259" key="4">
    <source>
        <dbReference type="Pfam" id="PF01557"/>
    </source>
</evidence>
<gene>
    <name evidence="5" type="ORF">SAMN05216219_3145</name>
</gene>
<evidence type="ECO:0000259" key="3">
    <source>
        <dbReference type="Pfam" id="PF01361"/>
    </source>
</evidence>
<dbReference type="InterPro" id="IPR050772">
    <property type="entry name" value="Hydratase-Decarb/MhpD_sf"/>
</dbReference>
<reference evidence="6" key="1">
    <citation type="submission" date="2016-10" db="EMBL/GenBank/DDBJ databases">
        <authorList>
            <person name="Varghese N."/>
            <person name="Submissions S."/>
        </authorList>
    </citation>
    <scope>NUCLEOTIDE SEQUENCE [LARGE SCALE GENOMIC DNA]</scope>
    <source>
        <strain evidence="6">CGMCC 1.11101</strain>
    </source>
</reference>